<organism evidence="9 10">
    <name type="scientific">Szabonella alba</name>
    <dbReference type="NCBI Taxonomy" id="2804194"/>
    <lineage>
        <taxon>Bacteria</taxon>
        <taxon>Pseudomonadati</taxon>
        <taxon>Pseudomonadota</taxon>
        <taxon>Alphaproteobacteria</taxon>
        <taxon>Rhodobacterales</taxon>
        <taxon>Paracoccaceae</taxon>
        <taxon>Szabonella</taxon>
    </lineage>
</organism>
<keyword evidence="5 7" id="KW-0408">Iron</keyword>
<evidence type="ECO:0000256" key="7">
    <source>
        <dbReference type="HAMAP-Rule" id="MF_01207"/>
    </source>
</evidence>
<dbReference type="InterPro" id="IPR022837">
    <property type="entry name" value="MsrQ-like"/>
</dbReference>
<evidence type="ECO:0000313" key="9">
    <source>
        <dbReference type="EMBL" id="MBL4916472.1"/>
    </source>
</evidence>
<keyword evidence="7" id="KW-0479">Metal-binding</keyword>
<keyword evidence="4 7" id="KW-1133">Transmembrane helix</keyword>
<keyword evidence="10" id="KW-1185">Reference proteome</keyword>
<dbReference type="GO" id="GO:0020037">
    <property type="term" value="F:heme binding"/>
    <property type="evidence" value="ECO:0007669"/>
    <property type="project" value="UniProtKB-UniRule"/>
</dbReference>
<evidence type="ECO:0000313" key="10">
    <source>
        <dbReference type="Proteomes" id="UP000648908"/>
    </source>
</evidence>
<dbReference type="HAMAP" id="MF_01207">
    <property type="entry name" value="MsrQ"/>
    <property type="match status" value="1"/>
</dbReference>
<keyword evidence="6 7" id="KW-0472">Membrane</keyword>
<dbReference type="RefSeq" id="WP_202687236.1">
    <property type="nucleotide sequence ID" value="NZ_JAESVN010000002.1"/>
</dbReference>
<keyword evidence="3 7" id="KW-0812">Transmembrane</keyword>
<feature type="transmembrane region" description="Helical" evidence="7">
    <location>
        <begin position="116"/>
        <end position="134"/>
    </location>
</feature>
<dbReference type="PANTHER" id="PTHR36964:SF1">
    <property type="entry name" value="PROTEIN-METHIONINE-SULFOXIDE REDUCTASE HEME-BINDING SUBUNIT MSRQ"/>
    <property type="match status" value="1"/>
</dbReference>
<dbReference type="Pfam" id="PF01794">
    <property type="entry name" value="Ferric_reduct"/>
    <property type="match status" value="1"/>
</dbReference>
<evidence type="ECO:0000256" key="3">
    <source>
        <dbReference type="ARBA" id="ARBA00022692"/>
    </source>
</evidence>
<dbReference type="GO" id="GO:0030091">
    <property type="term" value="P:protein repair"/>
    <property type="evidence" value="ECO:0007669"/>
    <property type="project" value="UniProtKB-UniRule"/>
</dbReference>
<dbReference type="NCBIfam" id="NF003833">
    <property type="entry name" value="PRK05419.1-5"/>
    <property type="match status" value="1"/>
</dbReference>
<dbReference type="PANTHER" id="PTHR36964">
    <property type="entry name" value="PROTEIN-METHIONINE-SULFOXIDE REDUCTASE HEME-BINDING SUBUNIT MSRQ"/>
    <property type="match status" value="1"/>
</dbReference>
<dbReference type="InterPro" id="IPR013130">
    <property type="entry name" value="Fe3_Rdtase_TM_dom"/>
</dbReference>
<feature type="transmembrane region" description="Helical" evidence="7">
    <location>
        <begin position="12"/>
        <end position="31"/>
    </location>
</feature>
<comment type="function">
    <text evidence="7">Part of the MsrPQ system that repairs oxidized periplasmic proteins containing methionine sulfoxide residues (Met-O), using respiratory chain electrons. Thus protects these proteins from oxidative-stress damage caused by reactive species of oxygen and chlorine generated by the host defense mechanisms. MsrPQ is essential for the maintenance of envelope integrity under bleach stress, rescuing a wide series of structurally unrelated periplasmic proteins from methionine oxidation. MsrQ provides electrons for reduction to the reductase catalytic subunit MsrP, using the quinone pool of the respiratory chain.</text>
</comment>
<dbReference type="GO" id="GO:0046872">
    <property type="term" value="F:metal ion binding"/>
    <property type="evidence" value="ECO:0007669"/>
    <property type="project" value="UniProtKB-KW"/>
</dbReference>
<keyword evidence="7" id="KW-0288">FMN</keyword>
<keyword evidence="7" id="KW-0349">Heme</keyword>
<feature type="transmembrane region" description="Helical" evidence="7">
    <location>
        <begin position="178"/>
        <end position="195"/>
    </location>
</feature>
<keyword evidence="2 7" id="KW-0813">Transport</keyword>
<protein>
    <recommendedName>
        <fullName evidence="7">Protein-methionine-sulfoxide reductase heme-binding subunit MsrQ</fullName>
    </recommendedName>
    <alternativeName>
        <fullName evidence="7">Flavocytochrome MsrQ</fullName>
    </alternativeName>
</protein>
<comment type="subunit">
    <text evidence="7">Heterodimer of a catalytic subunit (MsrP) and a heme-binding subunit (MsrQ).</text>
</comment>
<dbReference type="AlphaFoldDB" id="A0A8K0Y055"/>
<reference evidence="9" key="1">
    <citation type="submission" date="2021-01" db="EMBL/GenBank/DDBJ databases">
        <title>Tabrizicola alba sp. nov. a motile alkaliphilic bacterium isolated from a soda lake.</title>
        <authorList>
            <person name="Szuroczki S."/>
            <person name="Abbaszade G."/>
            <person name="Schumann P."/>
            <person name="Toth E."/>
        </authorList>
    </citation>
    <scope>NUCLEOTIDE SEQUENCE</scope>
    <source>
        <strain evidence="9">DMG-N-6</strain>
    </source>
</reference>
<keyword evidence="7" id="KW-0249">Electron transport</keyword>
<comment type="caution">
    <text evidence="9">The sequence shown here is derived from an EMBL/GenBank/DDBJ whole genome shotgun (WGS) entry which is preliminary data.</text>
</comment>
<dbReference type="EMBL" id="JAESVN010000002">
    <property type="protein sequence ID" value="MBL4916472.1"/>
    <property type="molecule type" value="Genomic_DNA"/>
</dbReference>
<evidence type="ECO:0000256" key="1">
    <source>
        <dbReference type="ARBA" id="ARBA00004141"/>
    </source>
</evidence>
<dbReference type="GO" id="GO:0005886">
    <property type="term" value="C:plasma membrane"/>
    <property type="evidence" value="ECO:0007669"/>
    <property type="project" value="UniProtKB-SubCell"/>
</dbReference>
<dbReference type="GO" id="GO:0009055">
    <property type="term" value="F:electron transfer activity"/>
    <property type="evidence" value="ECO:0007669"/>
    <property type="project" value="UniProtKB-UniRule"/>
</dbReference>
<proteinExistence type="inferred from homology"/>
<evidence type="ECO:0000259" key="8">
    <source>
        <dbReference type="Pfam" id="PF01794"/>
    </source>
</evidence>
<feature type="domain" description="Ferric oxidoreductase" evidence="8">
    <location>
        <begin position="51"/>
        <end position="163"/>
    </location>
</feature>
<evidence type="ECO:0000256" key="2">
    <source>
        <dbReference type="ARBA" id="ARBA00022448"/>
    </source>
</evidence>
<evidence type="ECO:0000256" key="5">
    <source>
        <dbReference type="ARBA" id="ARBA00023004"/>
    </source>
</evidence>
<accession>A0A8K0Y055</accession>
<comment type="cofactor">
    <cofactor evidence="7">
        <name>heme b</name>
        <dbReference type="ChEBI" id="CHEBI:60344"/>
    </cofactor>
    <text evidence="7">Binds 1 heme b (iron(II)-protoporphyrin IX) group per subunit.</text>
</comment>
<feature type="transmembrane region" description="Helical" evidence="7">
    <location>
        <begin position="51"/>
        <end position="70"/>
    </location>
</feature>
<comment type="cofactor">
    <cofactor evidence="7">
        <name>FMN</name>
        <dbReference type="ChEBI" id="CHEBI:58210"/>
    </cofactor>
    <text evidence="7">Binds 1 FMN per subunit.</text>
</comment>
<evidence type="ECO:0000256" key="4">
    <source>
        <dbReference type="ARBA" id="ARBA00022989"/>
    </source>
</evidence>
<dbReference type="Proteomes" id="UP000648908">
    <property type="component" value="Unassembled WGS sequence"/>
</dbReference>
<feature type="transmembrane region" description="Helical" evidence="7">
    <location>
        <begin position="82"/>
        <end position="100"/>
    </location>
</feature>
<dbReference type="GO" id="GO:0010181">
    <property type="term" value="F:FMN binding"/>
    <property type="evidence" value="ECO:0007669"/>
    <property type="project" value="UniProtKB-UniRule"/>
</dbReference>
<sequence length="208" mass="23442">MLVDRLNGWARRISPNWLYAAAVIPVLWLVWQLNTGALGVDPVKRIEHSLGLWGLQMIVAGLCITPLRRLAGVNLLRFRRAVGLIAFAYVTLHLTVWLLLDLQLRWGQIWGDILKRPYITVGMAGFALMLPLALTSNAASIRRLGAAGWQKLHRITYLAALAGVIHYIWLVRTWQAEPILYFLAVIGLILLRVLWSARSRRARTAPVA</sequence>
<comment type="subcellular location">
    <subcellularLocation>
        <location evidence="7">Cell membrane</location>
        <topology evidence="7">Multi-pass membrane protein</topology>
    </subcellularLocation>
    <subcellularLocation>
        <location evidence="1">Membrane</location>
        <topology evidence="1">Multi-pass membrane protein</topology>
    </subcellularLocation>
</comment>
<dbReference type="GO" id="GO:0016679">
    <property type="term" value="F:oxidoreductase activity, acting on diphenols and related substances as donors"/>
    <property type="evidence" value="ECO:0007669"/>
    <property type="project" value="TreeGrafter"/>
</dbReference>
<name>A0A8K0Y055_9RHOB</name>
<feature type="transmembrane region" description="Helical" evidence="7">
    <location>
        <begin position="155"/>
        <end position="172"/>
    </location>
</feature>
<keyword evidence="7" id="KW-1003">Cell membrane</keyword>
<evidence type="ECO:0000256" key="6">
    <source>
        <dbReference type="ARBA" id="ARBA00023136"/>
    </source>
</evidence>
<gene>
    <name evidence="7 9" type="primary">msrQ</name>
    <name evidence="9" type="ORF">JL811_04495</name>
</gene>
<keyword evidence="7" id="KW-0285">Flavoprotein</keyword>
<comment type="similarity">
    <text evidence="7">Belongs to the MsrQ family.</text>
</comment>